<accession>A0A6S7BWL4</accession>
<dbReference type="InterPro" id="IPR008136">
    <property type="entry name" value="CinA_C"/>
</dbReference>
<proteinExistence type="predicted"/>
<feature type="domain" description="CinA C-terminal" evidence="1">
    <location>
        <begin position="5"/>
        <end position="157"/>
    </location>
</feature>
<dbReference type="GO" id="GO:0019159">
    <property type="term" value="F:nicotinamide-nucleotide amidase activity"/>
    <property type="evidence" value="ECO:0007669"/>
    <property type="project" value="UniProtKB-EC"/>
</dbReference>
<sequence length="168" mass="17642">MNSIERVARFMQEHQLTLVTAESCTAGLVAATPADVPGAGELLDCAFVVYSVAAKRRCLGVPQSILARHNLTSEAVARAMALGAAAKSPANVAVANTGVTDATDDRIAPGTQCYAWVFKQGGADAHPVIYTATRQFSGSRNRIRQASAEFALQGIVDCFLRHRPAAAG</sequence>
<evidence type="ECO:0000259" key="1">
    <source>
        <dbReference type="Pfam" id="PF02464"/>
    </source>
</evidence>
<dbReference type="AlphaFoldDB" id="A0A6S7BWL4"/>
<dbReference type="SUPFAM" id="SSF142433">
    <property type="entry name" value="CinA-like"/>
    <property type="match status" value="1"/>
</dbReference>
<dbReference type="Proteomes" id="UP000494272">
    <property type="component" value="Unassembled WGS sequence"/>
</dbReference>
<evidence type="ECO:0000313" key="2">
    <source>
        <dbReference type="EMBL" id="CAB3820388.1"/>
    </source>
</evidence>
<dbReference type="Pfam" id="PF02464">
    <property type="entry name" value="CinA"/>
    <property type="match status" value="1"/>
</dbReference>
<dbReference type="EC" id="3.5.1.42" evidence="2"/>
<name>A0A6S7BWL4_9BURK</name>
<keyword evidence="2" id="KW-0378">Hydrolase</keyword>
<gene>
    <name evidence="2" type="primary">pncC_1</name>
    <name evidence="2" type="ORF">LMG26841_00428</name>
</gene>
<dbReference type="Gene3D" id="3.90.950.20">
    <property type="entry name" value="CinA-like"/>
    <property type="match status" value="1"/>
</dbReference>
<keyword evidence="3" id="KW-1185">Reference proteome</keyword>
<protein>
    <submittedName>
        <fullName evidence="2">Nicotinamide-nucleotide amidohydrolase PncC</fullName>
        <ecNumber evidence="2">3.5.1.42</ecNumber>
    </submittedName>
</protein>
<reference evidence="2 3" key="1">
    <citation type="submission" date="2020-04" db="EMBL/GenBank/DDBJ databases">
        <authorList>
            <person name="De Canck E."/>
        </authorList>
    </citation>
    <scope>NUCLEOTIDE SEQUENCE [LARGE SCALE GENOMIC DNA]</scope>
    <source>
        <strain evidence="2 3">LMG 26841</strain>
    </source>
</reference>
<dbReference type="NCBIfam" id="TIGR00199">
    <property type="entry name" value="PncC_domain"/>
    <property type="match status" value="1"/>
</dbReference>
<dbReference type="InterPro" id="IPR036653">
    <property type="entry name" value="CinA-like_C"/>
</dbReference>
<organism evidence="2 3">
    <name type="scientific">Achromobacter dolens</name>
    <dbReference type="NCBI Taxonomy" id="1287738"/>
    <lineage>
        <taxon>Bacteria</taxon>
        <taxon>Pseudomonadati</taxon>
        <taxon>Pseudomonadota</taxon>
        <taxon>Betaproteobacteria</taxon>
        <taxon>Burkholderiales</taxon>
        <taxon>Alcaligenaceae</taxon>
        <taxon>Achromobacter</taxon>
    </lineage>
</organism>
<dbReference type="RefSeq" id="WP_175166664.1">
    <property type="nucleotide sequence ID" value="NZ_CADIKW010000001.1"/>
</dbReference>
<dbReference type="GeneID" id="94353974"/>
<dbReference type="EMBL" id="CADIKW010000001">
    <property type="protein sequence ID" value="CAB3820388.1"/>
    <property type="molecule type" value="Genomic_DNA"/>
</dbReference>
<evidence type="ECO:0000313" key="3">
    <source>
        <dbReference type="Proteomes" id="UP000494272"/>
    </source>
</evidence>